<dbReference type="Gene3D" id="3.20.20.70">
    <property type="entry name" value="Aldolase class I"/>
    <property type="match status" value="1"/>
</dbReference>
<reference evidence="3 4" key="2">
    <citation type="journal article" date="2016" name="Genome Announc.">
        <title>Complete Genome Sequence of Sphingopyxis macrogoltabida Strain 203N (NBRC 111659), a Polyethylene Glycol Degrader.</title>
        <authorList>
            <person name="Ohtsubo Y."/>
            <person name="Nonoyama S."/>
            <person name="Nagata Y."/>
            <person name="Numata M."/>
            <person name="Tsuchikane K."/>
            <person name="Hosoyama A."/>
            <person name="Yamazoe A."/>
            <person name="Tsuda M."/>
            <person name="Fujita N."/>
            <person name="Kawai F."/>
        </authorList>
    </citation>
    <scope>NUCLEOTIDE SEQUENCE [LARGE SCALE GENOMIC DNA]</scope>
    <source>
        <strain evidence="3 4">203N</strain>
    </source>
</reference>
<accession>A0AAC9AZ68</accession>
<keyword evidence="3" id="KW-0614">Plasmid</keyword>
<proteinExistence type="predicted"/>
<sequence>MPLTLNRNVAVFDDVGFFPRVGMALASARDLDTMVLTQRRKMPVIIAPAGIQAVWPHGDLPLPEPLRAPALRWP</sequence>
<name>A0AAC9AZ68_SPHMC</name>
<dbReference type="AlphaFoldDB" id="A0AAC9AZ68"/>
<comment type="cofactor">
    <cofactor evidence="1">
        <name>FMN</name>
        <dbReference type="ChEBI" id="CHEBI:58210"/>
    </cofactor>
</comment>
<feature type="domain" description="FMN-dependent dehydrogenase" evidence="2">
    <location>
        <begin position="4"/>
        <end position="60"/>
    </location>
</feature>
<dbReference type="Pfam" id="PF01070">
    <property type="entry name" value="FMN_dh"/>
    <property type="match status" value="1"/>
</dbReference>
<dbReference type="EMBL" id="CP013345">
    <property type="protein sequence ID" value="AMU92617.1"/>
    <property type="molecule type" value="Genomic_DNA"/>
</dbReference>
<organism evidence="3 4">
    <name type="scientific">Sphingopyxis macrogoltabida</name>
    <name type="common">Sphingomonas macrogoltabidus</name>
    <dbReference type="NCBI Taxonomy" id="33050"/>
    <lineage>
        <taxon>Bacteria</taxon>
        <taxon>Pseudomonadati</taxon>
        <taxon>Pseudomonadota</taxon>
        <taxon>Alphaproteobacteria</taxon>
        <taxon>Sphingomonadales</taxon>
        <taxon>Sphingomonadaceae</taxon>
        <taxon>Sphingopyxis</taxon>
    </lineage>
</organism>
<dbReference type="InterPro" id="IPR013785">
    <property type="entry name" value="Aldolase_TIM"/>
</dbReference>
<evidence type="ECO:0000256" key="1">
    <source>
        <dbReference type="ARBA" id="ARBA00001917"/>
    </source>
</evidence>
<dbReference type="GO" id="GO:0016491">
    <property type="term" value="F:oxidoreductase activity"/>
    <property type="evidence" value="ECO:0007669"/>
    <property type="project" value="InterPro"/>
</dbReference>
<dbReference type="InterPro" id="IPR000262">
    <property type="entry name" value="FMN-dep_DH"/>
</dbReference>
<reference evidence="4" key="1">
    <citation type="submission" date="2015-11" db="EMBL/GenBank/DDBJ databases">
        <title>Complete genome sequence of a polyethylene-glycol degrader Sphingopyxis macrogoltabida 203N (NBRC 111659).</title>
        <authorList>
            <person name="Yoshiyuki O."/>
            <person name="Shouta N."/>
            <person name="Nagata Y."/>
            <person name="Numata M."/>
            <person name="Tsuchikane K."/>
            <person name="Hosoyama A."/>
            <person name="Yamazoe A."/>
            <person name="Tsuda M."/>
            <person name="Fujita N."/>
            <person name="Kawai F."/>
        </authorList>
    </citation>
    <scope>NUCLEOTIDE SEQUENCE [LARGE SCALE GENOMIC DNA]</scope>
    <source>
        <strain evidence="4">203N</strain>
        <plasmid evidence="4">unnamed1</plasmid>
    </source>
</reference>
<keyword evidence="4" id="KW-1185">Reference proteome</keyword>
<evidence type="ECO:0000313" key="4">
    <source>
        <dbReference type="Proteomes" id="UP000076088"/>
    </source>
</evidence>
<geneLocation type="plasmid" evidence="3 4">
    <name>unnamed1</name>
</geneLocation>
<gene>
    <name evidence="3" type="ORF">ATM17_30635</name>
</gene>
<dbReference type="Proteomes" id="UP000076088">
    <property type="component" value="Plasmid unnamed1"/>
</dbReference>
<evidence type="ECO:0000259" key="2">
    <source>
        <dbReference type="Pfam" id="PF01070"/>
    </source>
</evidence>
<dbReference type="SUPFAM" id="SSF51395">
    <property type="entry name" value="FMN-linked oxidoreductases"/>
    <property type="match status" value="1"/>
</dbReference>
<protein>
    <recommendedName>
        <fullName evidence="2">FMN-dependent dehydrogenase domain-containing protein</fullName>
    </recommendedName>
</protein>
<evidence type="ECO:0000313" key="3">
    <source>
        <dbReference type="EMBL" id="AMU92617.1"/>
    </source>
</evidence>